<name>A0A9P8W379_9HYPO</name>
<evidence type="ECO:0000256" key="1">
    <source>
        <dbReference type="ARBA" id="ARBA00004173"/>
    </source>
</evidence>
<dbReference type="InterPro" id="IPR029058">
    <property type="entry name" value="AB_hydrolase_fold"/>
</dbReference>
<dbReference type="GO" id="GO:0016020">
    <property type="term" value="C:membrane"/>
    <property type="evidence" value="ECO:0007669"/>
    <property type="project" value="UniProtKB-SubCell"/>
</dbReference>
<evidence type="ECO:0000256" key="8">
    <source>
        <dbReference type="SAM" id="MobiDB-lite"/>
    </source>
</evidence>
<evidence type="ECO:0000256" key="6">
    <source>
        <dbReference type="ARBA" id="ARBA00023128"/>
    </source>
</evidence>
<dbReference type="PANTHER" id="PTHR48182:SF2">
    <property type="entry name" value="PROTEIN SERAC1"/>
    <property type="match status" value="1"/>
</dbReference>
<dbReference type="EMBL" id="JAGPYM010000011">
    <property type="protein sequence ID" value="KAH6889200.1"/>
    <property type="molecule type" value="Genomic_DNA"/>
</dbReference>
<dbReference type="Gene3D" id="3.40.50.1820">
    <property type="entry name" value="alpha/beta hydrolase"/>
    <property type="match status" value="1"/>
</dbReference>
<proteinExistence type="inferred from homology"/>
<comment type="similarity">
    <text evidence="4">Belongs to the putative lipase ROG1 family.</text>
</comment>
<dbReference type="GO" id="GO:0005783">
    <property type="term" value="C:endoplasmic reticulum"/>
    <property type="evidence" value="ECO:0007669"/>
    <property type="project" value="UniProtKB-SubCell"/>
</dbReference>
<keyword evidence="7" id="KW-0472">Membrane</keyword>
<dbReference type="Pfam" id="PF05057">
    <property type="entry name" value="DUF676"/>
    <property type="match status" value="1"/>
</dbReference>
<feature type="compositionally biased region" description="Polar residues" evidence="8">
    <location>
        <begin position="332"/>
        <end position="350"/>
    </location>
</feature>
<dbReference type="InterPro" id="IPR052374">
    <property type="entry name" value="SERAC1"/>
</dbReference>
<evidence type="ECO:0000313" key="10">
    <source>
        <dbReference type="EMBL" id="KAH6889200.1"/>
    </source>
</evidence>
<protein>
    <recommendedName>
        <fullName evidence="9">DUF676 domain-containing protein</fullName>
    </recommendedName>
</protein>
<dbReference type="Proteomes" id="UP000777438">
    <property type="component" value="Unassembled WGS sequence"/>
</dbReference>
<accession>A0A9P8W379</accession>
<dbReference type="AlphaFoldDB" id="A0A9P8W379"/>
<feature type="domain" description="DUF676" evidence="9">
    <location>
        <begin position="56"/>
        <end position="181"/>
    </location>
</feature>
<evidence type="ECO:0000256" key="2">
    <source>
        <dbReference type="ARBA" id="ARBA00004240"/>
    </source>
</evidence>
<keyword evidence="11" id="KW-1185">Reference proteome</keyword>
<evidence type="ECO:0000256" key="7">
    <source>
        <dbReference type="ARBA" id="ARBA00023136"/>
    </source>
</evidence>
<comment type="subcellular location">
    <subcellularLocation>
        <location evidence="2">Endoplasmic reticulum</location>
    </subcellularLocation>
    <subcellularLocation>
        <location evidence="3">Membrane</location>
    </subcellularLocation>
    <subcellularLocation>
        <location evidence="1">Mitochondrion</location>
    </subcellularLocation>
</comment>
<dbReference type="InterPro" id="IPR007751">
    <property type="entry name" value="DUF676_lipase-like"/>
</dbReference>
<reference evidence="10 11" key="1">
    <citation type="journal article" date="2021" name="Nat. Commun.">
        <title>Genetic determinants of endophytism in the Arabidopsis root mycobiome.</title>
        <authorList>
            <person name="Mesny F."/>
            <person name="Miyauchi S."/>
            <person name="Thiergart T."/>
            <person name="Pickel B."/>
            <person name="Atanasova L."/>
            <person name="Karlsson M."/>
            <person name="Huettel B."/>
            <person name="Barry K.W."/>
            <person name="Haridas S."/>
            <person name="Chen C."/>
            <person name="Bauer D."/>
            <person name="Andreopoulos W."/>
            <person name="Pangilinan J."/>
            <person name="LaButti K."/>
            <person name="Riley R."/>
            <person name="Lipzen A."/>
            <person name="Clum A."/>
            <person name="Drula E."/>
            <person name="Henrissat B."/>
            <person name="Kohler A."/>
            <person name="Grigoriev I.V."/>
            <person name="Martin F.M."/>
            <person name="Hacquard S."/>
        </authorList>
    </citation>
    <scope>NUCLEOTIDE SEQUENCE [LARGE SCALE GENOMIC DNA]</scope>
    <source>
        <strain evidence="10 11">MPI-CAGE-CH-0241</strain>
    </source>
</reference>
<dbReference type="PANTHER" id="PTHR48182">
    <property type="entry name" value="PROTEIN SERAC1"/>
    <property type="match status" value="1"/>
</dbReference>
<feature type="region of interest" description="Disordered" evidence="8">
    <location>
        <begin position="305"/>
        <end position="350"/>
    </location>
</feature>
<evidence type="ECO:0000256" key="4">
    <source>
        <dbReference type="ARBA" id="ARBA00007920"/>
    </source>
</evidence>
<evidence type="ECO:0000313" key="11">
    <source>
        <dbReference type="Proteomes" id="UP000777438"/>
    </source>
</evidence>
<keyword evidence="6" id="KW-0496">Mitochondrion</keyword>
<evidence type="ECO:0000256" key="3">
    <source>
        <dbReference type="ARBA" id="ARBA00004370"/>
    </source>
</evidence>
<gene>
    <name evidence="10" type="ORF">B0T10DRAFT_48441</name>
</gene>
<feature type="compositionally biased region" description="Basic and acidic residues" evidence="8">
    <location>
        <begin position="311"/>
        <end position="329"/>
    </location>
</feature>
<dbReference type="SUPFAM" id="SSF53474">
    <property type="entry name" value="alpha/beta-Hydrolases"/>
    <property type="match status" value="1"/>
</dbReference>
<keyword evidence="5" id="KW-0256">Endoplasmic reticulum</keyword>
<evidence type="ECO:0000256" key="5">
    <source>
        <dbReference type="ARBA" id="ARBA00022824"/>
    </source>
</evidence>
<organism evidence="10 11">
    <name type="scientific">Thelonectria olida</name>
    <dbReference type="NCBI Taxonomy" id="1576542"/>
    <lineage>
        <taxon>Eukaryota</taxon>
        <taxon>Fungi</taxon>
        <taxon>Dikarya</taxon>
        <taxon>Ascomycota</taxon>
        <taxon>Pezizomycotina</taxon>
        <taxon>Sordariomycetes</taxon>
        <taxon>Hypocreomycetidae</taxon>
        <taxon>Hypocreales</taxon>
        <taxon>Nectriaceae</taxon>
        <taxon>Thelonectria</taxon>
    </lineage>
</organism>
<sequence length="390" mass="43011">MRIFKDLSSRRKKQEVSISVSTPPTSHGELQEPDTFFPDGVQVWYTCEDATVDICFIHGLSGNRNKTWTPKGLSTPWPKALIPPKLPRARILTYGYDAYVVRKPASSNRLIDHANNLLNDVTTERLSSGAASRPIIFVAHSLGGLVCKAALITSRNNPETHLQNMFKCTKGIAFMGTPHGGSWAAGWAKVPARAISPFKSMNRSLLDVLDTSDQCLEWIQASFLSMVRELRESGRNLAITCFFEELAMSGFKIVPKESATFDGYSSFSIHADHRSMVKFSSQDDNGFKRLLGELMRWEAELDNVATASQPRRGDERLDTQTKPARHEIDEVSITNSSRPRQHSGSANFYNSGQAQQFTNNATGGTQNITMGNGPQFAGATITGNLNFGSS</sequence>
<comment type="caution">
    <text evidence="10">The sequence shown here is derived from an EMBL/GenBank/DDBJ whole genome shotgun (WGS) entry which is preliminary data.</text>
</comment>
<dbReference type="OrthoDB" id="7464126at2759"/>
<evidence type="ECO:0000259" key="9">
    <source>
        <dbReference type="Pfam" id="PF05057"/>
    </source>
</evidence>
<dbReference type="GO" id="GO:0005739">
    <property type="term" value="C:mitochondrion"/>
    <property type="evidence" value="ECO:0007669"/>
    <property type="project" value="UniProtKB-SubCell"/>
</dbReference>